<dbReference type="PANTHER" id="PTHR30265">
    <property type="entry name" value="RHO-INTERACTING TRANSCRIPTION TERMINATION FACTOR NUSG"/>
    <property type="match status" value="1"/>
</dbReference>
<dbReference type="InterPro" id="IPR008991">
    <property type="entry name" value="Translation_prot_SH3-like_sf"/>
</dbReference>
<feature type="region of interest" description="Disordered" evidence="4">
    <location>
        <begin position="453"/>
        <end position="569"/>
    </location>
</feature>
<sequence>MNWKPKVKLAFVPGGFVSCIGRRQGSSGCRRRCIVGMSVGGHGSSQFGDDFKACLDRNWDKFGSLDEEEDDEDLPDQPQETSLGDPEEDSENDGVQEVASGAELVAESGLHFDQNRAPEWFFLQARAGMEDRVRASVDGMVNSLPNIARKVADVIVPKIGVMQLTKAGKTVKKDDRMFPGYLLIYMVMDFPTWREINNVPYVQGFVGDTNQKDFKGTFQKPPAVPPQVIQQIFQRLASEGAEDGTNEPDAKFLPGQRIKITAGPFSNYEGSVVKVIPEQSVATVKVFVLNRITEEEVSFDQMEVKERSPEDGTDELDEILGQVEGLSNVNMKKLRRRNRDFKKGDVIVVKSGPYGGCTGVVKQTLPRQGKVTVALKMFNRTLKQNLPYDVVRLENEDDEGNLLTEDKSEDFVGSETDDDGFEEGEDVSRVDAASAKLEGSEDKQLLSVLKDFTEHPSTEEDDDVSDEEFLQRIDQSIPDEDPGESDFQDRRSRTKVTDSKTWFKKAPVPANDLDSLGLAPLMDSDELEDLPSDHQGFEEDLIIEDEDEDELDDPLAPQAAADENEEEDDDINFLKAGLAEEGDSRTELLGFDDEGEDGFLDLEDVLEDEDEVDNESELEDEEDDLNLRLDTEIADLFNEDGTLAEEFEVDDDGDELSELEGLDDLDLEDDIDEADAKAALEDEDVPLDLLFSMVSEDDRTRPPAKGTGSGHAKDTKVPIENTAAKDEEESKEEVSLDWLFSMAAEDEEAVKTKPKKVDTKLDDDFI</sequence>
<feature type="domain" description="KOW" evidence="6">
    <location>
        <begin position="251"/>
        <end position="278"/>
    </location>
</feature>
<dbReference type="GO" id="GO:0006354">
    <property type="term" value="P:DNA-templated transcription elongation"/>
    <property type="evidence" value="ECO:0007669"/>
    <property type="project" value="InterPro"/>
</dbReference>
<feature type="compositionally biased region" description="Acidic residues" evidence="4">
    <location>
        <begin position="415"/>
        <end position="425"/>
    </location>
</feature>
<dbReference type="Proteomes" id="UP001157974">
    <property type="component" value="Unassembled WGS sequence"/>
</dbReference>
<dbReference type="PROSITE" id="PS51257">
    <property type="entry name" value="PROKAR_LIPOPROTEIN"/>
    <property type="match status" value="1"/>
</dbReference>
<feature type="compositionally biased region" description="Acidic residues" evidence="4">
    <location>
        <begin position="477"/>
        <end position="486"/>
    </location>
</feature>
<dbReference type="CDD" id="cd06091">
    <property type="entry name" value="KOW_NusG"/>
    <property type="match status" value="1"/>
</dbReference>
<dbReference type="InterPro" id="IPR047050">
    <property type="entry name" value="NGN"/>
</dbReference>
<dbReference type="EMBL" id="JAMWBK010000004">
    <property type="protein sequence ID" value="KAJ8905933.1"/>
    <property type="molecule type" value="Genomic_DNA"/>
</dbReference>
<dbReference type="CDD" id="cd00380">
    <property type="entry name" value="KOW"/>
    <property type="match status" value="1"/>
</dbReference>
<feature type="domain" description="KOW" evidence="6">
    <location>
        <begin position="340"/>
        <end position="367"/>
    </location>
</feature>
<feature type="domain" description="NusG-like N-terminal" evidence="5">
    <location>
        <begin position="117"/>
        <end position="236"/>
    </location>
</feature>
<dbReference type="InterPro" id="IPR036735">
    <property type="entry name" value="NGN_dom_sf"/>
</dbReference>
<dbReference type="InterPro" id="IPR043425">
    <property type="entry name" value="NusG-like"/>
</dbReference>
<protein>
    <recommendedName>
        <fullName evidence="9">Transcription elongation factor SPT5</fullName>
    </recommendedName>
</protein>
<keyword evidence="2" id="KW-0805">Transcription regulation</keyword>
<dbReference type="SMART" id="SM00739">
    <property type="entry name" value="KOW"/>
    <property type="match status" value="2"/>
</dbReference>
<dbReference type="PANTHER" id="PTHR30265:SF2">
    <property type="entry name" value="TRANSCRIPTION TERMINATION_ANTITERMINATION PROTEIN NUSG"/>
    <property type="match status" value="1"/>
</dbReference>
<evidence type="ECO:0000256" key="1">
    <source>
        <dbReference type="ARBA" id="ARBA00022814"/>
    </source>
</evidence>
<organism evidence="7 8">
    <name type="scientific">Rhodosorus marinus</name>
    <dbReference type="NCBI Taxonomy" id="101924"/>
    <lineage>
        <taxon>Eukaryota</taxon>
        <taxon>Rhodophyta</taxon>
        <taxon>Stylonematophyceae</taxon>
        <taxon>Stylonematales</taxon>
        <taxon>Stylonemataceae</taxon>
        <taxon>Rhodosorus</taxon>
    </lineage>
</organism>
<accession>A0AAV8UXT4</accession>
<evidence type="ECO:0000256" key="4">
    <source>
        <dbReference type="SAM" id="MobiDB-lite"/>
    </source>
</evidence>
<feature type="region of interest" description="Disordered" evidence="4">
    <location>
        <begin position="747"/>
        <end position="766"/>
    </location>
</feature>
<feature type="region of interest" description="Disordered" evidence="4">
    <location>
        <begin position="397"/>
        <end position="429"/>
    </location>
</feature>
<proteinExistence type="predicted"/>
<feature type="region of interest" description="Disordered" evidence="4">
    <location>
        <begin position="694"/>
        <end position="734"/>
    </location>
</feature>
<feature type="compositionally biased region" description="Acidic residues" evidence="4">
    <location>
        <begin position="85"/>
        <end position="94"/>
    </location>
</feature>
<dbReference type="Gene3D" id="3.30.70.940">
    <property type="entry name" value="NusG, N-terminal domain"/>
    <property type="match status" value="1"/>
</dbReference>
<feature type="compositionally biased region" description="Basic and acidic residues" evidence="4">
    <location>
        <begin position="487"/>
        <end position="498"/>
    </location>
</feature>
<feature type="region of interest" description="Disordered" evidence="4">
    <location>
        <begin position="65"/>
        <end position="95"/>
    </location>
</feature>
<keyword evidence="3" id="KW-0804">Transcription</keyword>
<dbReference type="SUPFAM" id="SSF82679">
    <property type="entry name" value="N-utilization substance G protein NusG, N-terminal domain"/>
    <property type="match status" value="1"/>
</dbReference>
<evidence type="ECO:0000259" key="5">
    <source>
        <dbReference type="SMART" id="SM00738"/>
    </source>
</evidence>
<dbReference type="Gene3D" id="2.30.30.30">
    <property type="match status" value="2"/>
</dbReference>
<evidence type="ECO:0000313" key="7">
    <source>
        <dbReference type="EMBL" id="KAJ8905933.1"/>
    </source>
</evidence>
<dbReference type="AlphaFoldDB" id="A0AAV8UXT4"/>
<keyword evidence="1" id="KW-0889">Transcription antitermination</keyword>
<comment type="caution">
    <text evidence="7">The sequence shown here is derived from an EMBL/GenBank/DDBJ whole genome shotgun (WGS) entry which is preliminary data.</text>
</comment>
<reference evidence="7 8" key="1">
    <citation type="journal article" date="2023" name="Nat. Commun.">
        <title>Origin of minicircular mitochondrial genomes in red algae.</title>
        <authorList>
            <person name="Lee Y."/>
            <person name="Cho C.H."/>
            <person name="Lee Y.M."/>
            <person name="Park S.I."/>
            <person name="Yang J.H."/>
            <person name="West J.A."/>
            <person name="Bhattacharya D."/>
            <person name="Yoon H.S."/>
        </authorList>
    </citation>
    <scope>NUCLEOTIDE SEQUENCE [LARGE SCALE GENOMIC DNA]</scope>
    <source>
        <strain evidence="7 8">CCMP1338</strain>
        <tissue evidence="7">Whole cell</tissue>
    </source>
</reference>
<gene>
    <name evidence="7" type="ORF">NDN08_002434</name>
</gene>
<dbReference type="GO" id="GO:0031564">
    <property type="term" value="P:transcription antitermination"/>
    <property type="evidence" value="ECO:0007669"/>
    <property type="project" value="UniProtKB-KW"/>
</dbReference>
<feature type="compositionally biased region" description="Acidic residues" evidence="4">
    <location>
        <begin position="459"/>
        <end position="468"/>
    </location>
</feature>
<evidence type="ECO:0008006" key="9">
    <source>
        <dbReference type="Google" id="ProtNLM"/>
    </source>
</evidence>
<dbReference type="CDD" id="cd09891">
    <property type="entry name" value="NGN_Bact_1"/>
    <property type="match status" value="1"/>
</dbReference>
<evidence type="ECO:0000313" key="8">
    <source>
        <dbReference type="Proteomes" id="UP001157974"/>
    </source>
</evidence>
<feature type="compositionally biased region" description="Basic and acidic residues" evidence="4">
    <location>
        <begin position="749"/>
        <end position="766"/>
    </location>
</feature>
<feature type="compositionally biased region" description="Acidic residues" evidence="4">
    <location>
        <begin position="65"/>
        <end position="75"/>
    </location>
</feature>
<evidence type="ECO:0000259" key="6">
    <source>
        <dbReference type="SMART" id="SM00739"/>
    </source>
</evidence>
<name>A0AAV8UXT4_9RHOD</name>
<dbReference type="InterPro" id="IPR005824">
    <property type="entry name" value="KOW"/>
</dbReference>
<dbReference type="SMART" id="SM00738">
    <property type="entry name" value="NGN"/>
    <property type="match status" value="1"/>
</dbReference>
<evidence type="ECO:0000256" key="3">
    <source>
        <dbReference type="ARBA" id="ARBA00023163"/>
    </source>
</evidence>
<evidence type="ECO:0000256" key="2">
    <source>
        <dbReference type="ARBA" id="ARBA00023015"/>
    </source>
</evidence>
<dbReference type="InterPro" id="IPR014722">
    <property type="entry name" value="Rib_uL2_dom2"/>
</dbReference>
<feature type="compositionally biased region" description="Acidic residues" evidence="4">
    <location>
        <begin position="538"/>
        <end position="553"/>
    </location>
</feature>
<dbReference type="SUPFAM" id="SSF50104">
    <property type="entry name" value="Translation proteins SH3-like domain"/>
    <property type="match status" value="2"/>
</dbReference>
<dbReference type="Pfam" id="PF02357">
    <property type="entry name" value="NusG"/>
    <property type="match status" value="1"/>
</dbReference>
<keyword evidence="8" id="KW-1185">Reference proteome</keyword>
<dbReference type="InterPro" id="IPR006645">
    <property type="entry name" value="NGN-like_dom"/>
</dbReference>